<keyword evidence="1" id="KW-0472">Membrane</keyword>
<proteinExistence type="predicted"/>
<evidence type="ECO:0000256" key="1">
    <source>
        <dbReference type="SAM" id="Phobius"/>
    </source>
</evidence>
<organism evidence="2 3">
    <name type="scientific">Stenotrophomonas chelatiphaga</name>
    <dbReference type="NCBI Taxonomy" id="517011"/>
    <lineage>
        <taxon>Bacteria</taxon>
        <taxon>Pseudomonadati</taxon>
        <taxon>Pseudomonadota</taxon>
        <taxon>Gammaproteobacteria</taxon>
        <taxon>Lysobacterales</taxon>
        <taxon>Lysobacteraceae</taxon>
        <taxon>Stenotrophomonas</taxon>
    </lineage>
</organism>
<accession>A0A0R0DA40</accession>
<keyword evidence="3" id="KW-1185">Reference proteome</keyword>
<keyword evidence="1" id="KW-0812">Transmembrane</keyword>
<dbReference type="PATRIC" id="fig|517011.3.peg.679"/>
<sequence length="223" mass="24411">MDALPMSTLALPRRSLPTAAASHVIAWALVIAVHALIGWWLLTTTRTTLARSDGHRTSVRWLPPPPPVAQPFVLPKRPDVAPAQRSRRVVSPLQPLVNAPDATVVVDIADPVANAPLDLRLRGDAVSGGDGIDAATLAPKLIGRRPVHAAFQERPRYFRMRPQMSPQQIIAGVAQFLGLWPPGYTDDPCELGKQDLQYFQDAVDERNRQALRDAIHQVSASCR</sequence>
<keyword evidence="1" id="KW-1133">Transmembrane helix</keyword>
<protein>
    <recommendedName>
        <fullName evidence="4">Transmembrane protein</fullName>
    </recommendedName>
</protein>
<dbReference type="Proteomes" id="UP000051386">
    <property type="component" value="Unassembled WGS sequence"/>
</dbReference>
<comment type="caution">
    <text evidence="2">The sequence shown here is derived from an EMBL/GenBank/DDBJ whole genome shotgun (WGS) entry which is preliminary data.</text>
</comment>
<evidence type="ECO:0000313" key="3">
    <source>
        <dbReference type="Proteomes" id="UP000051386"/>
    </source>
</evidence>
<name>A0A0R0DA40_9GAMM</name>
<dbReference type="EMBL" id="LDJK01000018">
    <property type="protein sequence ID" value="KRG74983.1"/>
    <property type="molecule type" value="Genomic_DNA"/>
</dbReference>
<gene>
    <name evidence="2" type="ORF">ABB28_05955</name>
</gene>
<dbReference type="AlphaFoldDB" id="A0A0R0DA40"/>
<reference evidence="2 3" key="1">
    <citation type="submission" date="2015-05" db="EMBL/GenBank/DDBJ databases">
        <title>Genome sequencing and analysis of members of genus Stenotrophomonas.</title>
        <authorList>
            <person name="Patil P.P."/>
            <person name="Midha S."/>
            <person name="Patil P.B."/>
        </authorList>
    </citation>
    <scope>NUCLEOTIDE SEQUENCE [LARGE SCALE GENOMIC DNA]</scope>
    <source>
        <strain evidence="2 3">DSM 21508</strain>
    </source>
</reference>
<evidence type="ECO:0000313" key="2">
    <source>
        <dbReference type="EMBL" id="KRG74983.1"/>
    </source>
</evidence>
<evidence type="ECO:0008006" key="4">
    <source>
        <dbReference type="Google" id="ProtNLM"/>
    </source>
</evidence>
<feature type="transmembrane region" description="Helical" evidence="1">
    <location>
        <begin position="20"/>
        <end position="42"/>
    </location>
</feature>